<evidence type="ECO:0000256" key="6">
    <source>
        <dbReference type="PROSITE-ProRule" id="PRU00076"/>
    </source>
</evidence>
<evidence type="ECO:0000256" key="1">
    <source>
        <dbReference type="ARBA" id="ARBA00022536"/>
    </source>
</evidence>
<feature type="domain" description="EGF-like" evidence="9">
    <location>
        <begin position="501"/>
        <end position="537"/>
    </location>
</feature>
<dbReference type="InterPro" id="IPR013032">
    <property type="entry name" value="EGF-like_CS"/>
</dbReference>
<dbReference type="InterPro" id="IPR001881">
    <property type="entry name" value="EGF-like_Ca-bd_dom"/>
</dbReference>
<dbReference type="Pfam" id="PF00008">
    <property type="entry name" value="EGF"/>
    <property type="match status" value="1"/>
</dbReference>
<evidence type="ECO:0000313" key="11">
    <source>
        <dbReference type="Proteomes" id="UP000025227"/>
    </source>
</evidence>
<feature type="disulfide bond" evidence="6">
    <location>
        <begin position="489"/>
        <end position="498"/>
    </location>
</feature>
<keyword evidence="1 6" id="KW-0245">EGF-like domain</keyword>
<feature type="region of interest" description="Disordered" evidence="7">
    <location>
        <begin position="201"/>
        <end position="221"/>
    </location>
</feature>
<evidence type="ECO:0000256" key="2">
    <source>
        <dbReference type="ARBA" id="ARBA00022729"/>
    </source>
</evidence>
<keyword evidence="11" id="KW-1185">Reference proteome</keyword>
<dbReference type="InterPro" id="IPR002861">
    <property type="entry name" value="Reeler_dom"/>
</dbReference>
<dbReference type="SUPFAM" id="SSF50814">
    <property type="entry name" value="Lipocalins"/>
    <property type="match status" value="1"/>
</dbReference>
<evidence type="ECO:0000256" key="4">
    <source>
        <dbReference type="ARBA" id="ARBA00023157"/>
    </source>
</evidence>
<accession>A0A7I4Y8Q8</accession>
<dbReference type="InterPro" id="IPR012674">
    <property type="entry name" value="Calycin"/>
</dbReference>
<dbReference type="SMART" id="SM00181">
    <property type="entry name" value="EGF"/>
    <property type="match status" value="4"/>
</dbReference>
<name>A0A7I4Y8Q8_HAECO</name>
<dbReference type="InterPro" id="IPR000152">
    <property type="entry name" value="EGF-type_Asp/Asn_hydroxyl_site"/>
</dbReference>
<feature type="disulfide bond" evidence="6">
    <location>
        <begin position="527"/>
        <end position="536"/>
    </location>
</feature>
<dbReference type="InterPro" id="IPR003582">
    <property type="entry name" value="ShKT_dom"/>
</dbReference>
<dbReference type="PROSITE" id="PS50026">
    <property type="entry name" value="EGF_3"/>
    <property type="match status" value="4"/>
</dbReference>
<feature type="signal peptide" evidence="8">
    <location>
        <begin position="1"/>
        <end position="18"/>
    </location>
</feature>
<keyword evidence="4 6" id="KW-1015">Disulfide bond</keyword>
<protein>
    <submittedName>
        <fullName evidence="12">Protein eyes shut</fullName>
    </submittedName>
</protein>
<feature type="domain" description="EGF-like" evidence="9">
    <location>
        <begin position="426"/>
        <end position="463"/>
    </location>
</feature>
<evidence type="ECO:0000256" key="5">
    <source>
        <dbReference type="ARBA" id="ARBA00023180"/>
    </source>
</evidence>
<dbReference type="PANTHER" id="PTHR24033:SF230">
    <property type="entry name" value="PROTEIN CBG18408"/>
    <property type="match status" value="1"/>
</dbReference>
<keyword evidence="2 8" id="KW-0732">Signal</keyword>
<dbReference type="PROSITE" id="PS01186">
    <property type="entry name" value="EGF_2"/>
    <property type="match status" value="1"/>
</dbReference>
<dbReference type="SUPFAM" id="SSF57196">
    <property type="entry name" value="EGF/Laminin"/>
    <property type="match status" value="3"/>
</dbReference>
<evidence type="ECO:0000256" key="7">
    <source>
        <dbReference type="SAM" id="MobiDB-lite"/>
    </source>
</evidence>
<comment type="caution">
    <text evidence="6">Lacks conserved residue(s) required for the propagation of feature annotation.</text>
</comment>
<dbReference type="Pfam" id="PF02014">
    <property type="entry name" value="Reeler"/>
    <property type="match status" value="1"/>
</dbReference>
<reference evidence="12" key="1">
    <citation type="submission" date="2020-12" db="UniProtKB">
        <authorList>
            <consortium name="WormBaseParasite"/>
        </authorList>
    </citation>
    <scope>IDENTIFICATION</scope>
    <source>
        <strain evidence="12">MHco3</strain>
    </source>
</reference>
<dbReference type="Pfam" id="PF12661">
    <property type="entry name" value="hEGF"/>
    <property type="match status" value="1"/>
</dbReference>
<organism evidence="11 12">
    <name type="scientific">Haemonchus contortus</name>
    <name type="common">Barber pole worm</name>
    <dbReference type="NCBI Taxonomy" id="6289"/>
    <lineage>
        <taxon>Eukaryota</taxon>
        <taxon>Metazoa</taxon>
        <taxon>Ecdysozoa</taxon>
        <taxon>Nematoda</taxon>
        <taxon>Chromadorea</taxon>
        <taxon>Rhabditida</taxon>
        <taxon>Rhabditina</taxon>
        <taxon>Rhabditomorpha</taxon>
        <taxon>Strongyloidea</taxon>
        <taxon>Trichostrongylidae</taxon>
        <taxon>Haemonchus</taxon>
    </lineage>
</organism>
<evidence type="ECO:0000313" key="12">
    <source>
        <dbReference type="WBParaSite" id="HCON_00063540-00001"/>
    </source>
</evidence>
<feature type="disulfide bond" evidence="6">
    <location>
        <begin position="453"/>
        <end position="462"/>
    </location>
</feature>
<feature type="chain" id="PRO_5029903316" evidence="8">
    <location>
        <begin position="19"/>
        <end position="772"/>
    </location>
</feature>
<feature type="domain" description="EGF-like" evidence="9">
    <location>
        <begin position="464"/>
        <end position="499"/>
    </location>
</feature>
<evidence type="ECO:0000256" key="8">
    <source>
        <dbReference type="SAM" id="SignalP"/>
    </source>
</evidence>
<dbReference type="CDD" id="cd00054">
    <property type="entry name" value="EGF_CA"/>
    <property type="match status" value="2"/>
</dbReference>
<dbReference type="OMA" id="FKGRTHK"/>
<dbReference type="InterPro" id="IPR051830">
    <property type="entry name" value="NOTCH_homolog"/>
</dbReference>
<dbReference type="WBParaSite" id="HCON_00063540-00001">
    <property type="protein sequence ID" value="HCON_00063540-00001"/>
    <property type="gene ID" value="HCON_00063540"/>
</dbReference>
<dbReference type="GO" id="GO:0005509">
    <property type="term" value="F:calcium ion binding"/>
    <property type="evidence" value="ECO:0007669"/>
    <property type="project" value="InterPro"/>
</dbReference>
<dbReference type="OrthoDB" id="283575at2759"/>
<keyword evidence="5" id="KW-0325">Glycoprotein</keyword>
<evidence type="ECO:0000259" key="9">
    <source>
        <dbReference type="PROSITE" id="PS50026"/>
    </source>
</evidence>
<dbReference type="PROSITE" id="PS00010">
    <property type="entry name" value="ASX_HYDROXYL"/>
    <property type="match status" value="1"/>
</dbReference>
<dbReference type="PROSITE" id="PS01187">
    <property type="entry name" value="EGF_CA"/>
    <property type="match status" value="1"/>
</dbReference>
<evidence type="ECO:0000256" key="3">
    <source>
        <dbReference type="ARBA" id="ARBA00022737"/>
    </source>
</evidence>
<dbReference type="FunFam" id="2.10.25.10:FF:000004">
    <property type="entry name" value="Neurogenic locus notch 1"/>
    <property type="match status" value="1"/>
</dbReference>
<proteinExistence type="predicted"/>
<feature type="domain" description="ShKT" evidence="10">
    <location>
        <begin position="540"/>
        <end position="577"/>
    </location>
</feature>
<dbReference type="Pfam" id="PF23106">
    <property type="entry name" value="EGF_Teneurin"/>
    <property type="match status" value="1"/>
</dbReference>
<dbReference type="InterPro" id="IPR014878">
    <property type="entry name" value="THAP4-like_heme-bd"/>
</dbReference>
<sequence length="772" mass="87113">MTRRLWVVLACLVYAAECDILEMTGFHCKNANSMRLDRSLHGAPHMTIPPFEFSISDEEGNAVEYYEPGEIYRVRLVGYIHFRGFMLQSRLCSPEGYLIGSLRGGRFIVGDGEEVFGVRYQYCDDSMANDSVTHSDNRKKFLVELLWTTDRDIGAVQFLLTVAAEDELYWERWRPRAGFIRPKWAKDITIVDSLFKIEVSPGPEEPTLSPEEEASTLSSEELGTVEPFDPKIFEEIEAAEEHAMSQMKSGESLVALNSAVTPISIPMIASTWSASTSTLQEQATAIPETTTIEVSTTEWVIENTTATQTTTDEFSESISTDPTAISRLQILTSTMPESDEANITEVTRRLFKKYSPSENDHLRDDDLRFLNSHTQLLQHDFVDTDMDPEETCRQANPCENHGTCTVKENRVHCECAKGFTGANCTEPDMCISHFCANNSTCKNGPNKTYKCECQENTVGTYCQFICEPNQCSGNGTCIMRIDGKVGCKCNPGMTGPKCDKEIDECRQAKCLNSLKCIDKFNDYECVCMDGWNGKNCDRPCQDIYGSCKMWKREGQCEIPPEETLFFWLNCPESCEKCVPRNDTIRTLNRLPAILVPLAWTLGEWHSKVEGFNHRSFDYPTDFSAVGYDEILTFSVAKPVMFGTPSINVTSRAVSRDDPSDVHLLNGFLTIRQYPPPGDNTIRVALSSVNNQGLTLIEEGPLSYTENTSGPILNLAPIDVKIFEELDQISLKRWTRSFVRKGAKMIQSVSKEVNGRKIKFKKIYERVREFDFL</sequence>
<dbReference type="InterPro" id="IPR000742">
    <property type="entry name" value="EGF"/>
</dbReference>
<dbReference type="Gene3D" id="2.40.128.20">
    <property type="match status" value="1"/>
</dbReference>
<evidence type="ECO:0000259" key="10">
    <source>
        <dbReference type="PROSITE" id="PS51670"/>
    </source>
</evidence>
<dbReference type="PANTHER" id="PTHR24033">
    <property type="entry name" value="EGF-LIKE DOMAIN-CONTAINING PROTEIN"/>
    <property type="match status" value="1"/>
</dbReference>
<dbReference type="SMART" id="SM00179">
    <property type="entry name" value="EGF_CA"/>
    <property type="match status" value="3"/>
</dbReference>
<dbReference type="Pfam" id="PF08768">
    <property type="entry name" value="THAP4_heme-bd"/>
    <property type="match status" value="1"/>
</dbReference>
<dbReference type="InterPro" id="IPR018097">
    <property type="entry name" value="EGF_Ca-bd_CS"/>
</dbReference>
<dbReference type="Gene3D" id="2.10.25.10">
    <property type="entry name" value="Laminin"/>
    <property type="match status" value="3"/>
</dbReference>
<feature type="domain" description="EGF-like" evidence="9">
    <location>
        <begin position="388"/>
        <end position="425"/>
    </location>
</feature>
<dbReference type="AlphaFoldDB" id="A0A7I4Y8Q8"/>
<dbReference type="PROSITE" id="PS51670">
    <property type="entry name" value="SHKT"/>
    <property type="match status" value="1"/>
</dbReference>
<dbReference type="Proteomes" id="UP000025227">
    <property type="component" value="Unplaced"/>
</dbReference>
<feature type="disulfide bond" evidence="6">
    <location>
        <begin position="415"/>
        <end position="424"/>
    </location>
</feature>
<dbReference type="CDD" id="cd08544">
    <property type="entry name" value="Reeler"/>
    <property type="match status" value="1"/>
</dbReference>
<keyword evidence="3" id="KW-0677">Repeat</keyword>
<dbReference type="PROSITE" id="PS00022">
    <property type="entry name" value="EGF_1"/>
    <property type="match status" value="4"/>
</dbReference>